<protein>
    <submittedName>
        <fullName evidence="3">Het-C-domain-containing protein</fullName>
    </submittedName>
</protein>
<evidence type="ECO:0000256" key="2">
    <source>
        <dbReference type="SAM" id="SignalP"/>
    </source>
</evidence>
<evidence type="ECO:0000313" key="3">
    <source>
        <dbReference type="EMBL" id="PMD20984.1"/>
    </source>
</evidence>
<name>A0A2J6Q478_9HELO</name>
<reference evidence="3 4" key="1">
    <citation type="submission" date="2016-05" db="EMBL/GenBank/DDBJ databases">
        <title>A degradative enzymes factory behind the ericoid mycorrhizal symbiosis.</title>
        <authorList>
            <consortium name="DOE Joint Genome Institute"/>
            <person name="Martino E."/>
            <person name="Morin E."/>
            <person name="Grelet G."/>
            <person name="Kuo A."/>
            <person name="Kohler A."/>
            <person name="Daghino S."/>
            <person name="Barry K."/>
            <person name="Choi C."/>
            <person name="Cichocki N."/>
            <person name="Clum A."/>
            <person name="Copeland A."/>
            <person name="Hainaut M."/>
            <person name="Haridas S."/>
            <person name="Labutti K."/>
            <person name="Lindquist E."/>
            <person name="Lipzen A."/>
            <person name="Khouja H.-R."/>
            <person name="Murat C."/>
            <person name="Ohm R."/>
            <person name="Olson A."/>
            <person name="Spatafora J."/>
            <person name="Veneault-Fourrey C."/>
            <person name="Henrissat B."/>
            <person name="Grigoriev I."/>
            <person name="Martin F."/>
            <person name="Perotto S."/>
        </authorList>
    </citation>
    <scope>NUCLEOTIDE SEQUENCE [LARGE SCALE GENOMIC DNA]</scope>
    <source>
        <strain evidence="3 4">UAMH 7357</strain>
    </source>
</reference>
<dbReference type="PANTHER" id="PTHR14905:SF11">
    <property type="entry name" value="TINC (EUROFUNG)"/>
    <property type="match status" value="1"/>
</dbReference>
<keyword evidence="4" id="KW-1185">Reference proteome</keyword>
<feature type="compositionally biased region" description="Basic and acidic residues" evidence="1">
    <location>
        <begin position="842"/>
        <end position="854"/>
    </location>
</feature>
<sequence>MPSFTISSSVLVIAILLILARPAHAFGAGNIASISKIEGVNWRHGDIEDTLLTLVMSRAAGGKKFDKMNVARVYFGNWLRDYSQAIDVGTVKYVSAEAIRILLWVLGFMTFGYGTKEFEVTAERLGCYRPEDHIDNPKDYADNLDATQYDPRLRGPVNERVELAIDPRTGLKNYIANENAGIMTSALHVRKLFGKSIQLGRSYARSGNKVELYEALRLLGTGLHCLEDYSAHSNYIELALIEMGERDVFPHVGRGTQIQLQGAQHPVYPIVTGTFGGVDFLHSVMGEFDDKATQSEIQELEGSMQNSGSANTSILQGLLSSVPSGIFGSSDQAGKVNELQANAAAAQMSQMHVSPRQPEAFTRQMQQVAKEIYPIIQWHDEIMQSITEAIEKIPVLPDLIENIENEINIFVFSLLAPFVVPIINQIKTELNTGSSEIIQSSKDKQLIVFHDDRSTDPTHSMLSKDHFSNILNECAGKIASQVLKWVVPQLIQCWDDERIDPDRTITRIINGVFHHPALRNQGEDGAADGRRLMFGVVEGWWRSKQQYEQQELRQQLSRDGIMNGLNHKEGVHDTGHGCGKPLGMAKRSGPTSGTPAGMLLSGISEALGGGEHGSGVGFGGGFDRTNNMGGGPLGGVVGALAGGLGGSLLSGILGDDEAKPQAYASQGYTPQGGYQQQYTEVAHGGNQYAQAQYSETRLPGGGQQTDYQRYQQTGAGRGAGFEQRTEMQPMYGGGYEQTNERIYQQPGGIVKTETWKEGQTADGRHYHEAHVQEDEDSGSDDSRRRKHGKHHKKKHSEERFEERRGEFGGGFGGGFEGRGEGFRERLEERREGFGGGFGGRGEGFRERLEERREGFGGGFGGRGEGFRERLEEREEAIEERREEFGGRGFGGRAGFGGREEFGGRGRFGENPRERFEERREEFGRPGGFGYQEPARERFEERREEEYGGRGGFGGGYQEPPRQEYGRGFGNEAGWGEREREQDEYREEVAEEREEGREEEYVEERREEGGGGWFS</sequence>
<dbReference type="AlphaFoldDB" id="A0A2J6Q478"/>
<evidence type="ECO:0000313" key="4">
    <source>
        <dbReference type="Proteomes" id="UP000235672"/>
    </source>
</evidence>
<feature type="signal peptide" evidence="2">
    <location>
        <begin position="1"/>
        <end position="25"/>
    </location>
</feature>
<feature type="compositionally biased region" description="Gly residues" evidence="1">
    <location>
        <begin position="886"/>
        <end position="896"/>
    </location>
</feature>
<dbReference type="InterPro" id="IPR010816">
    <property type="entry name" value="Het-C"/>
</dbReference>
<organism evidence="3 4">
    <name type="scientific">Hyaloscypha hepaticicola</name>
    <dbReference type="NCBI Taxonomy" id="2082293"/>
    <lineage>
        <taxon>Eukaryota</taxon>
        <taxon>Fungi</taxon>
        <taxon>Dikarya</taxon>
        <taxon>Ascomycota</taxon>
        <taxon>Pezizomycotina</taxon>
        <taxon>Leotiomycetes</taxon>
        <taxon>Helotiales</taxon>
        <taxon>Hyaloscyphaceae</taxon>
        <taxon>Hyaloscypha</taxon>
    </lineage>
</organism>
<feature type="compositionally biased region" description="Basic residues" evidence="1">
    <location>
        <begin position="784"/>
        <end position="794"/>
    </location>
</feature>
<keyword evidence="2" id="KW-0732">Signal</keyword>
<feature type="compositionally biased region" description="Basic and acidic residues" evidence="1">
    <location>
        <begin position="795"/>
        <end position="806"/>
    </location>
</feature>
<evidence type="ECO:0000256" key="1">
    <source>
        <dbReference type="SAM" id="MobiDB-lite"/>
    </source>
</evidence>
<gene>
    <name evidence="3" type="ORF">NA56DRAFT_646123</name>
</gene>
<feature type="compositionally biased region" description="Basic and acidic residues" evidence="1">
    <location>
        <begin position="933"/>
        <end position="947"/>
    </location>
</feature>
<dbReference type="STRING" id="1745343.A0A2J6Q478"/>
<feature type="compositionally biased region" description="Acidic residues" evidence="1">
    <location>
        <begin position="983"/>
        <end position="1001"/>
    </location>
</feature>
<accession>A0A2J6Q478</accession>
<dbReference type="Proteomes" id="UP000235672">
    <property type="component" value="Unassembled WGS sequence"/>
</dbReference>
<feature type="compositionally biased region" description="Basic and acidic residues" evidence="1">
    <location>
        <begin position="897"/>
        <end position="923"/>
    </location>
</feature>
<dbReference type="Pfam" id="PF07217">
    <property type="entry name" value="Het-C"/>
    <property type="match status" value="1"/>
</dbReference>
<feature type="compositionally biased region" description="Basic and acidic residues" evidence="1">
    <location>
        <begin position="817"/>
        <end position="832"/>
    </location>
</feature>
<dbReference type="OrthoDB" id="2506204at2759"/>
<feature type="region of interest" description="Disordered" evidence="1">
    <location>
        <begin position="768"/>
        <end position="1014"/>
    </location>
</feature>
<feature type="compositionally biased region" description="Basic and acidic residues" evidence="1">
    <location>
        <begin position="864"/>
        <end position="885"/>
    </location>
</feature>
<feature type="compositionally biased region" description="Gly residues" evidence="1">
    <location>
        <begin position="807"/>
        <end position="816"/>
    </location>
</feature>
<dbReference type="PANTHER" id="PTHR14905">
    <property type="entry name" value="NG37"/>
    <property type="match status" value="1"/>
</dbReference>
<proteinExistence type="predicted"/>
<dbReference type="InterPro" id="IPR052577">
    <property type="entry name" value="VWA7"/>
</dbReference>
<dbReference type="EMBL" id="KZ613483">
    <property type="protein sequence ID" value="PMD20984.1"/>
    <property type="molecule type" value="Genomic_DNA"/>
</dbReference>
<feature type="chain" id="PRO_5014407921" evidence="2">
    <location>
        <begin position="26"/>
        <end position="1014"/>
    </location>
</feature>